<evidence type="ECO:0000256" key="1">
    <source>
        <dbReference type="SAM" id="MobiDB-lite"/>
    </source>
</evidence>
<gene>
    <name evidence="3" type="ORF">GCM10009639_54860</name>
</gene>
<sequence>MSDPVHDNVGDRLRLLGTHMSAPTLPAAEIRRRADRRRHRRRALGVTAACAAAALCLALPSALLSPGPPRSPGTQQSPEPQRSPEPQQGAATTDASSVSASPRSPAASTAISTATSPIDAGTVAGILGSCLGSGASKYQAVIAVRTPVASPAADGVVVAVDSAGQYVQCESKGDQGTSMSVPATFINDHQWGAGHLIKFFDGFSTPADGGQHLSLGAGHYTPDVAKVTISYGDDPTQYPAVMAGGAFVYTAAISTGPNGKAPAPYVHAYDTDGKEIYNQKTQPSAKNARP</sequence>
<feature type="region of interest" description="Disordered" evidence="1">
    <location>
        <begin position="16"/>
        <end position="36"/>
    </location>
</feature>
<keyword evidence="4" id="KW-1185">Reference proteome</keyword>
<name>A0ABN1YDZ8_9ACTN</name>
<evidence type="ECO:0000313" key="3">
    <source>
        <dbReference type="EMBL" id="GAA1406731.1"/>
    </source>
</evidence>
<feature type="region of interest" description="Disordered" evidence="1">
    <location>
        <begin position="65"/>
        <end position="112"/>
    </location>
</feature>
<organism evidence="3 4">
    <name type="scientific">Kitasatospora putterlickiae</name>
    <dbReference type="NCBI Taxonomy" id="221725"/>
    <lineage>
        <taxon>Bacteria</taxon>
        <taxon>Bacillati</taxon>
        <taxon>Actinomycetota</taxon>
        <taxon>Actinomycetes</taxon>
        <taxon>Kitasatosporales</taxon>
        <taxon>Streptomycetaceae</taxon>
        <taxon>Kitasatospora</taxon>
    </lineage>
</organism>
<dbReference type="EMBL" id="BAAAKJ010000314">
    <property type="protein sequence ID" value="GAA1406731.1"/>
    <property type="molecule type" value="Genomic_DNA"/>
</dbReference>
<keyword evidence="2" id="KW-0812">Transmembrane</keyword>
<feature type="transmembrane region" description="Helical" evidence="2">
    <location>
        <begin position="43"/>
        <end position="64"/>
    </location>
</feature>
<evidence type="ECO:0000313" key="4">
    <source>
        <dbReference type="Proteomes" id="UP001499863"/>
    </source>
</evidence>
<evidence type="ECO:0000256" key="2">
    <source>
        <dbReference type="SAM" id="Phobius"/>
    </source>
</evidence>
<feature type="compositionally biased region" description="Low complexity" evidence="1">
    <location>
        <begin position="75"/>
        <end position="112"/>
    </location>
</feature>
<dbReference type="Proteomes" id="UP001499863">
    <property type="component" value="Unassembled WGS sequence"/>
</dbReference>
<keyword evidence="2" id="KW-1133">Transmembrane helix</keyword>
<dbReference type="RefSeq" id="WP_344341726.1">
    <property type="nucleotide sequence ID" value="NZ_BAAAKJ010000314.1"/>
</dbReference>
<comment type="caution">
    <text evidence="3">The sequence shown here is derived from an EMBL/GenBank/DDBJ whole genome shotgun (WGS) entry which is preliminary data.</text>
</comment>
<keyword evidence="2" id="KW-0472">Membrane</keyword>
<reference evidence="3 4" key="1">
    <citation type="journal article" date="2019" name="Int. J. Syst. Evol. Microbiol.">
        <title>The Global Catalogue of Microorganisms (GCM) 10K type strain sequencing project: providing services to taxonomists for standard genome sequencing and annotation.</title>
        <authorList>
            <consortium name="The Broad Institute Genomics Platform"/>
            <consortium name="The Broad Institute Genome Sequencing Center for Infectious Disease"/>
            <person name="Wu L."/>
            <person name="Ma J."/>
        </authorList>
    </citation>
    <scope>NUCLEOTIDE SEQUENCE [LARGE SCALE GENOMIC DNA]</scope>
    <source>
        <strain evidence="3 4">JCM 12393</strain>
    </source>
</reference>
<proteinExistence type="predicted"/>
<accession>A0ABN1YDZ8</accession>
<protein>
    <submittedName>
        <fullName evidence="3">Uncharacterized protein</fullName>
    </submittedName>
</protein>